<dbReference type="PDB" id="6RDF">
    <property type="method" value="EM"/>
    <property type="resolution" value="3.20 A"/>
    <property type="chains" value="2=1-383"/>
</dbReference>
<dbReference type="PDB" id="6RE5">
    <property type="method" value="EM"/>
    <property type="resolution" value="3.20 A"/>
    <property type="chains" value="2=1-383"/>
</dbReference>
<dbReference type="PDBsum" id="6RDU"/>
<accession>D7P6B9</accession>
<dbReference type="PDB" id="6RDZ">
    <property type="method" value="EM"/>
    <property type="resolution" value="3.50 A"/>
    <property type="chains" value="2=1-383"/>
</dbReference>
<feature type="non-terminal residue" evidence="1">
    <location>
        <position position="1"/>
    </location>
</feature>
<dbReference type="PDBsum" id="6REC"/>
<sequence length="383" mass="38617">DAAVALTYLQVKANRRLWGKVLEKAGAAQDYDAASLTNLLWAINTGGVEHFKTVAELAGPAVSLLPSLSPVQLSIVVEALGGAGVKNYELYNKASAVVVSKIGEFKPAEIARVLYGVAFGGVNDVALAKAAGKVFASTEVDSRTAAQALYALAKLGRADKATVDALLKSFKKGTESASDAAAASFALGSLSFKAEKAIVDALKASAGDLAPAQAVEAAYGLALSGATDAEAFKALFGVVAPAIEKAPDALEVSSLAQLHVASTISGAKLPAAVGSFVAKAFGLAADAARLKRSSAESALVADVAAATAVAFGAQYRPEVASAVASYVKTAPDGSVLDIAITKGDAKVLVQAVPSSLLTSTTPAKPLGHVAAYSKVREAQGYAV</sequence>
<dbReference type="PDBsum" id="6RE0"/>
<dbReference type="EMDB" id="EMD-4834"/>
<dbReference type="PDB" id="6RE9">
    <property type="method" value="EM"/>
    <property type="resolution" value="3.90 A"/>
    <property type="chains" value="2=1-383"/>
</dbReference>
<protein>
    <submittedName>
        <fullName evidence="1">Mitochondrial ATP synthase subunit ASA2</fullName>
    </submittedName>
</protein>
<dbReference type="TCDB" id="3.A.2.1.11">
    <property type="family name" value="the h+- or na+-translocating f-type, v-type and a-type atpase (f-atpase) superfamily"/>
</dbReference>
<dbReference type="PDB" id="6RE6">
    <property type="method" value="EM"/>
    <property type="resolution" value="3.40 A"/>
    <property type="chains" value="2=1-383"/>
</dbReference>
<dbReference type="PDBsum" id="6REP"/>
<dbReference type="PDBsum" id="6RE6"/>
<dbReference type="PDBsum" id="6RDH"/>
<name>D7P6B9_9CHLO</name>
<dbReference type="EMBL" id="GU014474">
    <property type="protein sequence ID" value="ADE92937.1"/>
    <property type="molecule type" value="mRNA"/>
</dbReference>
<dbReference type="PDBsum" id="6RES"/>
<dbReference type="SMR" id="D7P6B9"/>
<dbReference type="PDBsum" id="6RE2"/>
<dbReference type="PDBsum" id="6RE8"/>
<dbReference type="PDB" id="6REE">
    <property type="method" value="EM"/>
    <property type="resolution" value="3.10 A"/>
    <property type="chains" value="2=1-383"/>
</dbReference>
<reference evidence="2 3" key="2">
    <citation type="journal article" date="2019" name="Science">
        <title>Rotary substates of mitochondrial ATP synthase reveal the basis of flexible F&lt;sub&gt;1&lt;/sub&gt;-F&lt;sub&gt;o&lt;/sub&gt; coupling.</title>
        <authorList>
            <person name="Murphy B.J."/>
            <person name="Klusch N."/>
            <person name="Langer J."/>
            <person name="Mills D.J."/>
            <person name="Yildiz O."/>
            <person name="Kuhlbrandt W."/>
        </authorList>
    </citation>
    <scope>STRUCTURE BY ELECTRON MICROSCOPY (2.75 ANGSTROMS)</scope>
</reference>
<dbReference type="PDB" id="6RDQ">
    <property type="method" value="EM"/>
    <property type="resolution" value="4.00 A"/>
    <property type="chains" value="2=1-383"/>
</dbReference>
<dbReference type="PDB" id="6RDK">
    <property type="method" value="EM"/>
    <property type="resolution" value="3.70 A"/>
    <property type="chains" value="2=1-383"/>
</dbReference>
<dbReference type="PDB" id="6RDH">
    <property type="method" value="EM"/>
    <property type="resolution" value="3.00 A"/>
    <property type="chains" value="2=1-383"/>
</dbReference>
<dbReference type="PDB" id="6RDD">
    <property type="method" value="EM"/>
    <property type="resolution" value="3.20 A"/>
    <property type="chains" value="2=1-383"/>
</dbReference>
<dbReference type="PDB" id="6REF">
    <property type="method" value="EM"/>
    <property type="resolution" value="3.30 A"/>
    <property type="chains" value="2=1-383"/>
</dbReference>
<dbReference type="PDBsum" id="6RET"/>
<dbReference type="PDBsum" id="6RDN"/>
<dbReference type="PDB" id="6RDX">
    <property type="method" value="EM"/>
    <property type="resolution" value="3.90 A"/>
    <property type="chains" value="2=1-383"/>
</dbReference>
<dbReference type="PDBsum" id="6RD4"/>
<dbReference type="PDBsum" id="6RDZ"/>
<dbReference type="PDB" id="6RE2">
    <property type="method" value="EM"/>
    <property type="resolution" value="3.20 A"/>
    <property type="chains" value="2=1-383"/>
</dbReference>
<dbReference type="PDB" id="6RDT">
    <property type="method" value="EM"/>
    <property type="resolution" value="3.40 A"/>
    <property type="chains" value="2=1-383"/>
</dbReference>
<evidence type="ECO:0007829" key="3">
    <source>
        <dbReference type="PDB" id="6RD6"/>
    </source>
</evidence>
<dbReference type="PDBsum" id="6RE5"/>
<dbReference type="PDBsum" id="6REB"/>
<keyword evidence="2 3" id="KW-0002">3D-structure</keyword>
<dbReference type="PDB" id="6RDL">
    <property type="method" value="EM"/>
    <property type="resolution" value="3.70 A"/>
    <property type="chains" value="2=1-383"/>
</dbReference>
<dbReference type="PDB" id="6RDO">
    <property type="method" value="EM"/>
    <property type="resolution" value="3.10 A"/>
    <property type="chains" value="2=1-383"/>
</dbReference>
<dbReference type="EMDB" id="EMD-4814"/>
<dbReference type="PDB" id="6RDU">
    <property type="method" value="EM"/>
    <property type="resolution" value="3.50 A"/>
    <property type="chains" value="2=1-383"/>
</dbReference>
<dbReference type="PDBsum" id="6RDX"/>
<dbReference type="PDB" id="6REC">
    <property type="method" value="EM"/>
    <property type="resolution" value="3.30 A"/>
    <property type="chains" value="2=1-383"/>
</dbReference>
<evidence type="ECO:0000313" key="1">
    <source>
        <dbReference type="EMBL" id="ADE92937.1"/>
    </source>
</evidence>
<dbReference type="PDBsum" id="6RDC"/>
<dbReference type="PDBsum" id="6RDI"/>
<dbReference type="PDB" id="6RDA">
    <property type="method" value="EM"/>
    <property type="resolution" value="3.04 A"/>
    <property type="chains" value="2=1-383"/>
</dbReference>
<dbReference type="PDBsum" id="6RDK"/>
<dbReference type="PDBsum" id="6RDA"/>
<evidence type="ECO:0007829" key="2">
    <source>
        <dbReference type="PDB" id="6RD4"/>
    </source>
</evidence>
<dbReference type="PDB" id="6RDR">
    <property type="method" value="EM"/>
    <property type="resolution" value="4.10 A"/>
    <property type="chains" value="2=1-383"/>
</dbReference>
<dbReference type="PDB" id="6REP">
    <property type="method" value="EM"/>
    <property type="resolution" value="3.10 A"/>
    <property type="chains" value="2=1-383"/>
</dbReference>
<dbReference type="EMDB" id="EMD-4805"/>
<dbReference type="PDB" id="6RDN">
    <property type="method" value="EM"/>
    <property type="resolution" value="3.20 A"/>
    <property type="chains" value="2=1-383"/>
</dbReference>
<organism evidence="1">
    <name type="scientific">Polytomella sp. Pringsheim 198.80</name>
    <dbReference type="NCBI Taxonomy" id="37502"/>
    <lineage>
        <taxon>Eukaryota</taxon>
        <taxon>Viridiplantae</taxon>
        <taxon>Chlorophyta</taxon>
        <taxon>core chlorophytes</taxon>
        <taxon>Chlorophyceae</taxon>
        <taxon>CS clade</taxon>
        <taxon>Chlamydomonadales</taxon>
        <taxon>Chlamydomonadaceae</taxon>
        <taxon>Polytomella</taxon>
    </lineage>
</organism>
<dbReference type="AlphaFoldDB" id="D7P6B9"/>
<dbReference type="PDBsum" id="6RDQ"/>
<dbReference type="PDB" id="6RD9">
    <property type="method" value="EM"/>
    <property type="resolution" value="3.00 A"/>
    <property type="chains" value="2=1-383"/>
</dbReference>
<dbReference type="PDBsum" id="6RDL"/>
<dbReference type="PDBsum" id="6RDR"/>
<dbReference type="PDB" id="6RE3">
    <property type="method" value="EM"/>
    <property type="resolution" value="3.30 A"/>
    <property type="chains" value="2=1-383"/>
</dbReference>
<dbReference type="PDBsum" id="6RDF"/>
<dbReference type="PDB" id="6RE8">
    <property type="method" value="EM"/>
    <property type="resolution" value="3.80 A"/>
    <property type="chains" value="2=1-383"/>
</dbReference>
<reference evidence="1" key="1">
    <citation type="journal article" date="2010" name="Biochim. Biophys. Acta">
        <title>Subunit-subunit interactions and overall topology of the dimeric mitochondrial ATP synthase of Polytomella sp.</title>
        <authorList>
            <person name="Cano-Estrada A."/>
            <person name="Vazquez-Acevedo M."/>
            <person name="Villavicencio-Queijeiro A."/>
            <person name="Figueroa-Martinez F."/>
            <person name="Miranda-Astudillo H."/>
            <person name="Cordeiro Y."/>
            <person name="Mignaco J.A."/>
            <person name="Foguel D."/>
            <person name="Cardol P."/>
            <person name="Lapaille M."/>
            <person name="Remacle C."/>
            <person name="Wilkens S."/>
            <person name="Gonzalez-Halphen D."/>
        </authorList>
    </citation>
    <scope>NUCLEOTIDE SEQUENCE</scope>
</reference>
<dbReference type="PDBsum" id="6RD9"/>
<dbReference type="PDB" id="6RDI">
    <property type="method" value="EM"/>
    <property type="resolution" value="3.20 A"/>
    <property type="chains" value="2=1-383"/>
</dbReference>
<feature type="non-terminal residue" evidence="1">
    <location>
        <position position="383"/>
    </location>
</feature>
<dbReference type="PDBsum" id="6RDW"/>
<dbReference type="PDB" id="6RD4">
    <property type="method" value="EM"/>
    <property type="resolution" value="2.90 A"/>
    <property type="chains" value="2=1-383"/>
</dbReference>
<dbReference type="PDBsum" id="6REF"/>
<dbReference type="PDB" id="6RET">
    <property type="method" value="EM"/>
    <property type="resolution" value="4.30 A"/>
    <property type="chains" value="2=1-383"/>
</dbReference>
<dbReference type="PDBsum" id="6RDD"/>
<dbReference type="EMDB" id="EMD-4821"/>
<dbReference type="PDB" id="6RE0">
    <property type="method" value="EM"/>
    <property type="resolution" value="3.60 A"/>
    <property type="chains" value="2=1-383"/>
</dbReference>
<dbReference type="PDB" id="6RD6">
    <property type="method" value="EM"/>
    <property type="resolution" value="2.75 A"/>
    <property type="chains" value="2=1-383"/>
</dbReference>
<dbReference type="PDB" id="6RES">
    <property type="method" value="EM"/>
    <property type="resolution" value="4.30 A"/>
    <property type="chains" value="2=1-383"/>
</dbReference>
<dbReference type="PDB" id="6RDW">
    <property type="method" value="EM"/>
    <property type="resolution" value="3.80 A"/>
    <property type="chains" value="2=1-383"/>
</dbReference>
<dbReference type="PDBsum" id="6RE3"/>
<dbReference type="PDBsum" id="6RD6"/>
<dbReference type="PDBsum" id="6RE9"/>
<proteinExistence type="evidence at protein level"/>
<dbReference type="PDB" id="6REB">
    <property type="method" value="EM"/>
    <property type="resolution" value="3.20 A"/>
    <property type="chains" value="2=1-383"/>
</dbReference>
<dbReference type="PDBsum" id="6RDO"/>
<dbReference type="PDB" id="6RDC">
    <property type="method" value="EM"/>
    <property type="resolution" value="3.20 A"/>
    <property type="chains" value="2=1-383"/>
</dbReference>
<dbReference type="PDBsum" id="6RDT"/>
<dbReference type="PDBsum" id="6REE"/>